<comment type="subcellular location">
    <subcellularLocation>
        <location evidence="1">Membrane</location>
        <topology evidence="1">Multi-pass membrane protein</topology>
    </subcellularLocation>
</comment>
<dbReference type="InParanoid" id="B8BSV2"/>
<feature type="transmembrane region" description="Helical" evidence="7">
    <location>
        <begin position="384"/>
        <end position="403"/>
    </location>
</feature>
<feature type="transmembrane region" description="Helical" evidence="7">
    <location>
        <begin position="545"/>
        <end position="567"/>
    </location>
</feature>
<feature type="compositionally biased region" description="Low complexity" evidence="6">
    <location>
        <begin position="130"/>
        <end position="147"/>
    </location>
</feature>
<feature type="transmembrane region" description="Helical" evidence="7">
    <location>
        <begin position="451"/>
        <end position="470"/>
    </location>
</feature>
<name>B8BSV2_THAPS</name>
<feature type="region of interest" description="Disordered" evidence="6">
    <location>
        <begin position="1"/>
        <end position="185"/>
    </location>
</feature>
<sequence length="822" mass="89296">MSSSGNNSSFRLPPQSPLPPHLPPSSSRSSSFDGVPPSNTTMKANPHSSGSANSNTSNATGSSHRSSRSSGNNRGSSSRSRSSSDGVRLMQQQQQYQQQQHQQHQQYWGGYQPSLQYPNPGYPMMPPFPQQMQHPMQMQQQQQQQQQGQGGDMKKQKKRSKSHRQGQSFDVNPTTGTPANIVPNAGYGSFNNANLPSNVSNMSRPRSNSREFSAMNELSSVMGASNRSLRGRNNLNLPPINIIGGGGPGGRPNFHRRTMSDSVAARGHGGSFGGGGFVGGGMPPPMPNQPMPLPPGFDQQFLQRHGSFSSHHSVHSSGMNKGVYLGGGDVNNETEAFLHQTMGGSIHGGGPTGATKSRSHMRQKSVNLFMKNFRGEVQPTSCKGVVFALLFMVQLVVMCFVGLRYGPDALVATAEDLGPNEGLDDDEALEPLIDGDSSETVTLAYWNIIKMAYTCGAFAIIVSACALAFMMAMSRRLVYVALVLSIGVSFAWGTIGIGISPKSFVPITGIIALMLTVGYMFVVWDRIPFASANLTTALSGVGDNLGLVGVAFFFQFLALVCSIYYSFTFVGLHDAISNGDLMDLGDTGKIAVDVLLLVSYYWTYQVLRHIVIVTVAGTIGSWWFKKPSALYSTFLQATVFNFGSICYGSLFVGFVQLLRQFTEGLRPNRDDSAMMCLYECCVFFQERLVSCVDDLADSFTPWAYTYIGLYHYGLKDAGHKANELFDRRGWSRIVTDDLVPTVLSMRNANQQLPPSSSIGFVVGIVLSTILFSIISSSVAAVIVCFAGSPVEFHQNYPELSHEMRLAWREVWPGSLDIGGLLV</sequence>
<dbReference type="PANTHER" id="PTHR12385:SF4">
    <property type="entry name" value="PROTEIN PNS1"/>
    <property type="match status" value="1"/>
</dbReference>
<evidence type="ECO:0000256" key="7">
    <source>
        <dbReference type="SAM" id="Phobius"/>
    </source>
</evidence>
<dbReference type="eggNOG" id="KOG1362">
    <property type="taxonomic scope" value="Eukaryota"/>
</dbReference>
<reference evidence="8 9" key="2">
    <citation type="journal article" date="2008" name="Nature">
        <title>The Phaeodactylum genome reveals the evolutionary history of diatom genomes.</title>
        <authorList>
            <person name="Bowler C."/>
            <person name="Allen A.E."/>
            <person name="Badger J.H."/>
            <person name="Grimwood J."/>
            <person name="Jabbari K."/>
            <person name="Kuo A."/>
            <person name="Maheswari U."/>
            <person name="Martens C."/>
            <person name="Maumus F."/>
            <person name="Otillar R.P."/>
            <person name="Rayko E."/>
            <person name="Salamov A."/>
            <person name="Vandepoele K."/>
            <person name="Beszteri B."/>
            <person name="Gruber A."/>
            <person name="Heijde M."/>
            <person name="Katinka M."/>
            <person name="Mock T."/>
            <person name="Valentin K."/>
            <person name="Verret F."/>
            <person name="Berges J.A."/>
            <person name="Brownlee C."/>
            <person name="Cadoret J.P."/>
            <person name="Chiovitti A."/>
            <person name="Choi C.J."/>
            <person name="Coesel S."/>
            <person name="De Martino A."/>
            <person name="Detter J.C."/>
            <person name="Durkin C."/>
            <person name="Falciatore A."/>
            <person name="Fournet J."/>
            <person name="Haruta M."/>
            <person name="Huysman M.J."/>
            <person name="Jenkins B.D."/>
            <person name="Jiroutova K."/>
            <person name="Jorgensen R.E."/>
            <person name="Joubert Y."/>
            <person name="Kaplan A."/>
            <person name="Kroger N."/>
            <person name="Kroth P.G."/>
            <person name="La Roche J."/>
            <person name="Lindquist E."/>
            <person name="Lommer M."/>
            <person name="Martin-Jezequel V."/>
            <person name="Lopez P.J."/>
            <person name="Lucas S."/>
            <person name="Mangogna M."/>
            <person name="McGinnis K."/>
            <person name="Medlin L.K."/>
            <person name="Montsant A."/>
            <person name="Oudot-Le Secq M.P."/>
            <person name="Napoli C."/>
            <person name="Obornik M."/>
            <person name="Parker M.S."/>
            <person name="Petit J.L."/>
            <person name="Porcel B.M."/>
            <person name="Poulsen N."/>
            <person name="Robison M."/>
            <person name="Rychlewski L."/>
            <person name="Rynearson T.A."/>
            <person name="Schmutz J."/>
            <person name="Shapiro H."/>
            <person name="Siaut M."/>
            <person name="Stanley M."/>
            <person name="Sussman M.R."/>
            <person name="Taylor A.R."/>
            <person name="Vardi A."/>
            <person name="von Dassow P."/>
            <person name="Vyverman W."/>
            <person name="Willis A."/>
            <person name="Wyrwicz L.S."/>
            <person name="Rokhsar D.S."/>
            <person name="Weissenbach J."/>
            <person name="Armbrust E.V."/>
            <person name="Green B.R."/>
            <person name="Van de Peer Y."/>
            <person name="Grigoriev I.V."/>
        </authorList>
    </citation>
    <scope>NUCLEOTIDE SEQUENCE [LARGE SCALE GENOMIC DNA]</scope>
    <source>
        <strain evidence="8 9">CCMP1335</strain>
    </source>
</reference>
<dbReference type="GO" id="GO:0016020">
    <property type="term" value="C:membrane"/>
    <property type="evidence" value="ECO:0000318"/>
    <property type="project" value="GO_Central"/>
</dbReference>
<feature type="transmembrane region" description="Helical" evidence="7">
    <location>
        <begin position="637"/>
        <end position="658"/>
    </location>
</feature>
<feature type="transmembrane region" description="Helical" evidence="7">
    <location>
        <begin position="477"/>
        <end position="499"/>
    </location>
</feature>
<dbReference type="KEGG" id="tps:THAPSDRAFT_932"/>
<comment type="similarity">
    <text evidence="2">Belongs to the CTL (choline transporter-like) family.</text>
</comment>
<evidence type="ECO:0000256" key="5">
    <source>
        <dbReference type="ARBA" id="ARBA00023136"/>
    </source>
</evidence>
<keyword evidence="4 7" id="KW-1133">Transmembrane helix</keyword>
<keyword evidence="9" id="KW-1185">Reference proteome</keyword>
<feature type="transmembrane region" description="Helical" evidence="7">
    <location>
        <begin position="758"/>
        <end position="786"/>
    </location>
</feature>
<dbReference type="EMBL" id="CM000638">
    <property type="protein sequence ID" value="EED96190.1"/>
    <property type="molecule type" value="Genomic_DNA"/>
</dbReference>
<feature type="compositionally biased region" description="Pro residues" evidence="6">
    <location>
        <begin position="14"/>
        <end position="23"/>
    </location>
</feature>
<dbReference type="Pfam" id="PF04515">
    <property type="entry name" value="Choline_transpo"/>
    <property type="match status" value="1"/>
</dbReference>
<dbReference type="PaxDb" id="35128-Thaps932"/>
<keyword evidence="3 7" id="KW-0812">Transmembrane</keyword>
<evidence type="ECO:0000256" key="6">
    <source>
        <dbReference type="SAM" id="MobiDB-lite"/>
    </source>
</evidence>
<feature type="compositionally biased region" description="Low complexity" evidence="6">
    <location>
        <begin position="24"/>
        <end position="38"/>
    </location>
</feature>
<evidence type="ECO:0000256" key="1">
    <source>
        <dbReference type="ARBA" id="ARBA00004141"/>
    </source>
</evidence>
<dbReference type="GO" id="GO:0022857">
    <property type="term" value="F:transmembrane transporter activity"/>
    <property type="evidence" value="ECO:0000318"/>
    <property type="project" value="GO_Central"/>
</dbReference>
<dbReference type="InterPro" id="IPR007603">
    <property type="entry name" value="Choline_transptr-like"/>
</dbReference>
<feature type="compositionally biased region" description="Low complexity" evidence="6">
    <location>
        <begin position="91"/>
        <end position="107"/>
    </location>
</feature>
<evidence type="ECO:0000313" key="9">
    <source>
        <dbReference type="Proteomes" id="UP000001449"/>
    </source>
</evidence>
<feature type="compositionally biased region" description="Polar residues" evidence="6">
    <location>
        <begin position="169"/>
        <end position="178"/>
    </location>
</feature>
<organism evidence="8 9">
    <name type="scientific">Thalassiosira pseudonana</name>
    <name type="common">Marine diatom</name>
    <name type="synonym">Cyclotella nana</name>
    <dbReference type="NCBI Taxonomy" id="35128"/>
    <lineage>
        <taxon>Eukaryota</taxon>
        <taxon>Sar</taxon>
        <taxon>Stramenopiles</taxon>
        <taxon>Ochrophyta</taxon>
        <taxon>Bacillariophyta</taxon>
        <taxon>Coscinodiscophyceae</taxon>
        <taxon>Thalassiosirophycidae</taxon>
        <taxon>Thalassiosirales</taxon>
        <taxon>Thalassiosiraceae</taxon>
        <taxon>Thalassiosira</taxon>
    </lineage>
</organism>
<dbReference type="Proteomes" id="UP000001449">
    <property type="component" value="Chromosome 1"/>
</dbReference>
<evidence type="ECO:0000256" key="4">
    <source>
        <dbReference type="ARBA" id="ARBA00022989"/>
    </source>
</evidence>
<evidence type="ECO:0008006" key="10">
    <source>
        <dbReference type="Google" id="ProtNLM"/>
    </source>
</evidence>
<feature type="compositionally biased region" description="Basic residues" evidence="6">
    <location>
        <begin position="155"/>
        <end position="164"/>
    </location>
</feature>
<dbReference type="GO" id="GO:0055085">
    <property type="term" value="P:transmembrane transport"/>
    <property type="evidence" value="ECO:0000318"/>
    <property type="project" value="GO_Central"/>
</dbReference>
<reference evidence="8 9" key="1">
    <citation type="journal article" date="2004" name="Science">
        <title>The genome of the diatom Thalassiosira pseudonana: ecology, evolution, and metabolism.</title>
        <authorList>
            <person name="Armbrust E.V."/>
            <person name="Berges J.A."/>
            <person name="Bowler C."/>
            <person name="Green B.R."/>
            <person name="Martinez D."/>
            <person name="Putnam N.H."/>
            <person name="Zhou S."/>
            <person name="Allen A.E."/>
            <person name="Apt K.E."/>
            <person name="Bechner M."/>
            <person name="Brzezinski M.A."/>
            <person name="Chaal B.K."/>
            <person name="Chiovitti A."/>
            <person name="Davis A.K."/>
            <person name="Demarest M.S."/>
            <person name="Detter J.C."/>
            <person name="Glavina T."/>
            <person name="Goodstein D."/>
            <person name="Hadi M.Z."/>
            <person name="Hellsten U."/>
            <person name="Hildebrand M."/>
            <person name="Jenkins B.D."/>
            <person name="Jurka J."/>
            <person name="Kapitonov V.V."/>
            <person name="Kroger N."/>
            <person name="Lau W.W."/>
            <person name="Lane T.W."/>
            <person name="Larimer F.W."/>
            <person name="Lippmeier J.C."/>
            <person name="Lucas S."/>
            <person name="Medina M."/>
            <person name="Montsant A."/>
            <person name="Obornik M."/>
            <person name="Parker M.S."/>
            <person name="Palenik B."/>
            <person name="Pazour G.J."/>
            <person name="Richardson P.M."/>
            <person name="Rynearson T.A."/>
            <person name="Saito M.A."/>
            <person name="Schwartz D.C."/>
            <person name="Thamatrakoln K."/>
            <person name="Valentin K."/>
            <person name="Vardi A."/>
            <person name="Wilkerson F.P."/>
            <person name="Rokhsar D.S."/>
        </authorList>
    </citation>
    <scope>NUCLEOTIDE SEQUENCE [LARGE SCALE GENOMIC DNA]</scope>
    <source>
        <strain evidence="8 9">CCMP1335</strain>
    </source>
</reference>
<evidence type="ECO:0000256" key="3">
    <source>
        <dbReference type="ARBA" id="ARBA00022692"/>
    </source>
</evidence>
<feature type="compositionally biased region" description="Pro residues" evidence="6">
    <location>
        <begin position="120"/>
        <end position="129"/>
    </location>
</feature>
<accession>B8BSV2</accession>
<proteinExistence type="inferred from homology"/>
<dbReference type="HOGENOM" id="CLU_344368_0_0_1"/>
<evidence type="ECO:0000256" key="2">
    <source>
        <dbReference type="ARBA" id="ARBA00007168"/>
    </source>
</evidence>
<feature type="transmembrane region" description="Helical" evidence="7">
    <location>
        <begin position="606"/>
        <end position="625"/>
    </location>
</feature>
<dbReference type="GeneID" id="7445251"/>
<keyword evidence="5 7" id="KW-0472">Membrane</keyword>
<dbReference type="PANTHER" id="PTHR12385">
    <property type="entry name" value="CHOLINE TRANSPORTER-LIKE (SLC FAMILY 44)"/>
    <property type="match status" value="1"/>
</dbReference>
<feature type="compositionally biased region" description="Low complexity" evidence="6">
    <location>
        <begin position="48"/>
        <end position="84"/>
    </location>
</feature>
<protein>
    <recommendedName>
        <fullName evidence="10">Protein PNS1</fullName>
    </recommendedName>
</protein>
<feature type="transmembrane region" description="Helical" evidence="7">
    <location>
        <begin position="505"/>
        <end position="524"/>
    </location>
</feature>
<dbReference type="AlphaFoldDB" id="B8BSV2"/>
<dbReference type="OMA" id="FAWGTIG"/>
<dbReference type="RefSeq" id="XP_002286549.1">
    <property type="nucleotide sequence ID" value="XM_002286513.1"/>
</dbReference>
<evidence type="ECO:0000313" key="8">
    <source>
        <dbReference type="EMBL" id="EED96190.1"/>
    </source>
</evidence>
<gene>
    <name evidence="8" type="ORF">THAPSDRAFT_932</name>
</gene>